<dbReference type="Proteomes" id="UP000251314">
    <property type="component" value="Unassembled WGS sequence"/>
</dbReference>
<accession>A0A329SSE5</accession>
<protein>
    <recommendedName>
        <fullName evidence="3">MULE transposase domain-containing protein</fullName>
    </recommendedName>
</protein>
<keyword evidence="2" id="KW-1185">Reference proteome</keyword>
<proteinExistence type="predicted"/>
<evidence type="ECO:0000313" key="2">
    <source>
        <dbReference type="Proteomes" id="UP000251314"/>
    </source>
</evidence>
<evidence type="ECO:0000313" key="1">
    <source>
        <dbReference type="EMBL" id="RAW39620.1"/>
    </source>
</evidence>
<name>A0A329SSE5_9STRA</name>
<dbReference type="AlphaFoldDB" id="A0A329SSE5"/>
<dbReference type="VEuPathDB" id="FungiDB:PC110_g4178"/>
<gene>
    <name evidence="1" type="ORF">PC110_g4178</name>
</gene>
<dbReference type="OrthoDB" id="128946at2759"/>
<reference evidence="1 2" key="1">
    <citation type="submission" date="2018-01" db="EMBL/GenBank/DDBJ databases">
        <title>Draft genome of the strawberry crown rot pathogen Phytophthora cactorum.</title>
        <authorList>
            <person name="Armitage A.D."/>
            <person name="Lysoe E."/>
            <person name="Nellist C.F."/>
            <person name="Harrison R.J."/>
            <person name="Brurberg M.B."/>
        </authorList>
    </citation>
    <scope>NUCLEOTIDE SEQUENCE [LARGE SCALE GENOMIC DNA]</scope>
    <source>
        <strain evidence="1 2">10300</strain>
    </source>
</reference>
<organism evidence="1 2">
    <name type="scientific">Phytophthora cactorum</name>
    <dbReference type="NCBI Taxonomy" id="29920"/>
    <lineage>
        <taxon>Eukaryota</taxon>
        <taxon>Sar</taxon>
        <taxon>Stramenopiles</taxon>
        <taxon>Oomycota</taxon>
        <taxon>Peronosporomycetes</taxon>
        <taxon>Peronosporales</taxon>
        <taxon>Peronosporaceae</taxon>
        <taxon>Phytophthora</taxon>
    </lineage>
</organism>
<comment type="caution">
    <text evidence="1">The sequence shown here is derived from an EMBL/GenBank/DDBJ whole genome shotgun (WGS) entry which is preliminary data.</text>
</comment>
<evidence type="ECO:0008006" key="3">
    <source>
        <dbReference type="Google" id="ProtNLM"/>
    </source>
</evidence>
<sequence length="269" mass="29991">MFAALNRIYRQVIGKPLVVEKVMGDADAAQLNGVTQGFGGSAQLKYLMCFYHVAAKVVERTRVRQPPHAKLVMSGLYDMHFARCEGEFRTTKAQVLAEWADVPVLATFTTYFKSQWLTGRFTSWQVYHKTRGWATTNNPVEQFSRTIKRQYTLHSRLKMGALLQQFLTCCTSESLSDKTFATGPTIPKSLIRRTKELSAAKLLHEYSPRATVAFLLDDFQPLCSTCRRPRCVKDVSADFPPGSWANPRNPVGHCATGNAPCSCGSPGDA</sequence>
<dbReference type="EMBL" id="MJFZ01000062">
    <property type="protein sequence ID" value="RAW39620.1"/>
    <property type="molecule type" value="Genomic_DNA"/>
</dbReference>